<keyword evidence="2" id="KW-1185">Reference proteome</keyword>
<dbReference type="EMBL" id="BGZK01000444">
    <property type="protein sequence ID" value="GBP43892.1"/>
    <property type="molecule type" value="Genomic_DNA"/>
</dbReference>
<organism evidence="1 2">
    <name type="scientific">Eumeta variegata</name>
    <name type="common">Bagworm moth</name>
    <name type="synonym">Eumeta japonica</name>
    <dbReference type="NCBI Taxonomy" id="151549"/>
    <lineage>
        <taxon>Eukaryota</taxon>
        <taxon>Metazoa</taxon>
        <taxon>Ecdysozoa</taxon>
        <taxon>Arthropoda</taxon>
        <taxon>Hexapoda</taxon>
        <taxon>Insecta</taxon>
        <taxon>Pterygota</taxon>
        <taxon>Neoptera</taxon>
        <taxon>Endopterygota</taxon>
        <taxon>Lepidoptera</taxon>
        <taxon>Glossata</taxon>
        <taxon>Ditrysia</taxon>
        <taxon>Tineoidea</taxon>
        <taxon>Psychidae</taxon>
        <taxon>Oiketicinae</taxon>
        <taxon>Eumeta</taxon>
    </lineage>
</organism>
<dbReference type="AlphaFoldDB" id="A0A4C1W017"/>
<name>A0A4C1W017_EUMVA</name>
<evidence type="ECO:0000313" key="2">
    <source>
        <dbReference type="Proteomes" id="UP000299102"/>
    </source>
</evidence>
<comment type="caution">
    <text evidence="1">The sequence shown here is derived from an EMBL/GenBank/DDBJ whole genome shotgun (WGS) entry which is preliminary data.</text>
</comment>
<accession>A0A4C1W017</accession>
<gene>
    <name evidence="1" type="ORF">EVAR_41748_1</name>
</gene>
<sequence>MRKSLGKASIVLQRKRKIRNPQKLSCDARSALTCVLFKLETGVCERRAVPPGRGHSSARYGLVCANCYLLAHRLKYSRPRILDL</sequence>
<reference evidence="1 2" key="1">
    <citation type="journal article" date="2019" name="Commun. Biol.">
        <title>The bagworm genome reveals a unique fibroin gene that provides high tensile strength.</title>
        <authorList>
            <person name="Kono N."/>
            <person name="Nakamura H."/>
            <person name="Ohtoshi R."/>
            <person name="Tomita M."/>
            <person name="Numata K."/>
            <person name="Arakawa K."/>
        </authorList>
    </citation>
    <scope>NUCLEOTIDE SEQUENCE [LARGE SCALE GENOMIC DNA]</scope>
</reference>
<protein>
    <submittedName>
        <fullName evidence="1">Uncharacterized protein</fullName>
    </submittedName>
</protein>
<proteinExistence type="predicted"/>
<evidence type="ECO:0000313" key="1">
    <source>
        <dbReference type="EMBL" id="GBP43892.1"/>
    </source>
</evidence>
<dbReference type="Proteomes" id="UP000299102">
    <property type="component" value="Unassembled WGS sequence"/>
</dbReference>